<dbReference type="EMBL" id="CP021434">
    <property type="protein sequence ID" value="ARU62943.1"/>
    <property type="molecule type" value="Genomic_DNA"/>
</dbReference>
<evidence type="ECO:0000256" key="2">
    <source>
        <dbReference type="ARBA" id="ARBA00012908"/>
    </source>
</evidence>
<dbReference type="PANTHER" id="PTHR43654">
    <property type="entry name" value="GLUTAMATE 5-KINASE"/>
    <property type="match status" value="1"/>
</dbReference>
<evidence type="ECO:0000256" key="5">
    <source>
        <dbReference type="ARBA" id="ARBA00022741"/>
    </source>
</evidence>
<dbReference type="GO" id="GO:0005829">
    <property type="term" value="C:cytosol"/>
    <property type="evidence" value="ECO:0007669"/>
    <property type="project" value="TreeGrafter"/>
</dbReference>
<keyword evidence="5 10" id="KW-0547">Nucleotide-binding</keyword>
<dbReference type="InterPro" id="IPR036393">
    <property type="entry name" value="AceGlu_kinase-like_sf"/>
</dbReference>
<feature type="binding site" evidence="10">
    <location>
        <position position="155"/>
    </location>
    <ligand>
        <name>substrate</name>
    </ligand>
</feature>
<evidence type="ECO:0000256" key="4">
    <source>
        <dbReference type="ARBA" id="ARBA00022679"/>
    </source>
</evidence>
<proteinExistence type="inferred from homology"/>
<evidence type="ECO:0000256" key="7">
    <source>
        <dbReference type="ARBA" id="ARBA00022840"/>
    </source>
</evidence>
<dbReference type="GO" id="GO:0102043">
    <property type="term" value="F:isopentenyl phosphate kinase activity"/>
    <property type="evidence" value="ECO:0007669"/>
    <property type="project" value="UniProtKB-EC"/>
</dbReference>
<evidence type="ECO:0000259" key="12">
    <source>
        <dbReference type="Pfam" id="PF00696"/>
    </source>
</evidence>
<dbReference type="PRINTS" id="PR00474">
    <property type="entry name" value="GLU5KINASE"/>
</dbReference>
<keyword evidence="7 10" id="KW-0067">ATP-binding</keyword>
<evidence type="ECO:0000256" key="8">
    <source>
        <dbReference type="ARBA" id="ARBA00023229"/>
    </source>
</evidence>
<protein>
    <recommendedName>
        <fullName evidence="3">Isopentenyl phosphate kinase</fullName>
        <ecNumber evidence="2">2.7.4.26</ecNumber>
    </recommendedName>
</protein>
<feature type="domain" description="Aspartate/glutamate/uridylate kinase" evidence="12">
    <location>
        <begin position="4"/>
        <end position="239"/>
    </location>
</feature>
<feature type="binding site" evidence="10">
    <location>
        <begin position="8"/>
        <end position="12"/>
    </location>
    <ligand>
        <name>ATP</name>
        <dbReference type="ChEBI" id="CHEBI:30616"/>
    </ligand>
</feature>
<dbReference type="AlphaFoldDB" id="A0A1Y0IU86"/>
<name>A0A1Y0IU86_9BACL</name>
<evidence type="ECO:0000256" key="9">
    <source>
        <dbReference type="ARBA" id="ARBA00049063"/>
    </source>
</evidence>
<keyword evidence="4" id="KW-0808">Transferase</keyword>
<keyword evidence="8" id="KW-0414">Isoprene biosynthesis</keyword>
<evidence type="ECO:0000256" key="3">
    <source>
        <dbReference type="ARBA" id="ARBA00017267"/>
    </source>
</evidence>
<evidence type="ECO:0000313" key="14">
    <source>
        <dbReference type="Proteomes" id="UP000195437"/>
    </source>
</evidence>
<evidence type="ECO:0000256" key="10">
    <source>
        <dbReference type="PIRSR" id="PIRSR016496-1"/>
    </source>
</evidence>
<dbReference type="SUPFAM" id="SSF53633">
    <property type="entry name" value="Carbamate kinase-like"/>
    <property type="match status" value="1"/>
</dbReference>
<keyword evidence="6" id="KW-0418">Kinase</keyword>
<feature type="binding site" evidence="10">
    <location>
        <position position="176"/>
    </location>
    <ligand>
        <name>ATP</name>
        <dbReference type="ChEBI" id="CHEBI:30616"/>
    </ligand>
</feature>
<dbReference type="EC" id="2.7.4.26" evidence="2"/>
<accession>A0A1Y0IU86</accession>
<dbReference type="Gene3D" id="3.40.1160.10">
    <property type="entry name" value="Acetylglutamate kinase-like"/>
    <property type="match status" value="1"/>
</dbReference>
<feature type="binding site" evidence="10">
    <location>
        <position position="223"/>
    </location>
    <ligand>
        <name>ATP</name>
        <dbReference type="ChEBI" id="CHEBI:30616"/>
    </ligand>
</feature>
<evidence type="ECO:0000256" key="6">
    <source>
        <dbReference type="ARBA" id="ARBA00022777"/>
    </source>
</evidence>
<evidence type="ECO:0000256" key="11">
    <source>
        <dbReference type="PIRSR" id="PIRSR016496-2"/>
    </source>
</evidence>
<dbReference type="InterPro" id="IPR024192">
    <property type="entry name" value="Fosfomycin_R_FomA-type"/>
</dbReference>
<dbReference type="InterPro" id="IPR001048">
    <property type="entry name" value="Asp/Glu/Uridylate_kinase"/>
</dbReference>
<dbReference type="GO" id="GO:0004349">
    <property type="term" value="F:glutamate 5-kinase activity"/>
    <property type="evidence" value="ECO:0007669"/>
    <property type="project" value="TreeGrafter"/>
</dbReference>
<dbReference type="GO" id="GO:0008299">
    <property type="term" value="P:isoprenoid biosynthetic process"/>
    <property type="evidence" value="ECO:0007669"/>
    <property type="project" value="UniProtKB-KW"/>
</dbReference>
<feature type="binding site" evidence="10">
    <location>
        <position position="219"/>
    </location>
    <ligand>
        <name>ATP</name>
        <dbReference type="ChEBI" id="CHEBI:30616"/>
    </ligand>
</feature>
<dbReference type="GO" id="GO:0005524">
    <property type="term" value="F:ATP binding"/>
    <property type="evidence" value="ECO:0007669"/>
    <property type="project" value="UniProtKB-KW"/>
</dbReference>
<sequence length="280" mass="31437">MSGMFVVKIGGSLLTDKNGYCAPNKEMVRQYARTIASAWDRLRGNLILVVGGGSYGNAVPIRYNLKDASLPWKDRDLSMMTVKMFEWLSLVTEIFREEGVPCYPFQPSGFVVTDDKHPVRFFVEPVQHVLDHGVVPLFSGDLVFDLKREFIIFSSDNIPELFVDRMPLQRVVMLTDVEGVLEYAEDGLERRVIPAVTKENYREVLLCTGPSRKQDITGGMKNKLEALLRLAEQGVEGVVTSGRDASALLPALFEEKPQGTVIRPWVKRGLVEDVDRVFGL</sequence>
<feature type="binding site" evidence="10">
    <location>
        <position position="53"/>
    </location>
    <ligand>
        <name>ATP</name>
        <dbReference type="ChEBI" id="CHEBI:30616"/>
    </ligand>
</feature>
<dbReference type="KEGG" id="tum:CBW65_19615"/>
<feature type="binding site" evidence="10">
    <location>
        <position position="52"/>
    </location>
    <ligand>
        <name>substrate</name>
    </ligand>
</feature>
<organism evidence="13 14">
    <name type="scientific">Tumebacillus avium</name>
    <dbReference type="NCBI Taxonomy" id="1903704"/>
    <lineage>
        <taxon>Bacteria</taxon>
        <taxon>Bacillati</taxon>
        <taxon>Bacillota</taxon>
        <taxon>Bacilli</taxon>
        <taxon>Bacillales</taxon>
        <taxon>Alicyclobacillaceae</taxon>
        <taxon>Tumebacillus</taxon>
    </lineage>
</organism>
<evidence type="ECO:0000256" key="1">
    <source>
        <dbReference type="ARBA" id="ARBA00010540"/>
    </source>
</evidence>
<feature type="site" description="Transition state stabilizer" evidence="11">
    <location>
        <position position="17"/>
    </location>
</feature>
<gene>
    <name evidence="13" type="ORF">CBW65_19615</name>
</gene>
<comment type="catalytic activity">
    <reaction evidence="9">
        <text>isopentenyl phosphate + ATP = isopentenyl diphosphate + ADP</text>
        <dbReference type="Rhea" id="RHEA:33963"/>
        <dbReference type="ChEBI" id="CHEBI:30616"/>
        <dbReference type="ChEBI" id="CHEBI:65078"/>
        <dbReference type="ChEBI" id="CHEBI:128769"/>
        <dbReference type="ChEBI" id="CHEBI:456216"/>
        <dbReference type="EC" id="2.7.4.26"/>
    </reaction>
</comment>
<dbReference type="PANTHER" id="PTHR43654:SF1">
    <property type="entry name" value="ISOPENTENYL PHOSPHATE KINASE"/>
    <property type="match status" value="1"/>
</dbReference>
<dbReference type="PIRSF" id="PIRSF016496">
    <property type="entry name" value="Kin_FomA"/>
    <property type="match status" value="1"/>
</dbReference>
<comment type="similarity">
    <text evidence="1">Belongs to the isopentenyl phosphate kinase family.</text>
</comment>
<keyword evidence="14" id="KW-1185">Reference proteome</keyword>
<evidence type="ECO:0000313" key="13">
    <source>
        <dbReference type="EMBL" id="ARU62943.1"/>
    </source>
</evidence>
<dbReference type="InterPro" id="IPR001057">
    <property type="entry name" value="Glu/AcGlu_kinase"/>
</dbReference>
<reference evidence="14" key="1">
    <citation type="submission" date="2017-05" db="EMBL/GenBank/DDBJ databases">
        <authorList>
            <person name="Sung H."/>
        </authorList>
    </citation>
    <scope>NUCLEOTIDE SEQUENCE [LARGE SCALE GENOMIC DNA]</scope>
    <source>
        <strain evidence="14">AR23208</strain>
    </source>
</reference>
<dbReference type="Pfam" id="PF00696">
    <property type="entry name" value="AA_kinase"/>
    <property type="match status" value="1"/>
</dbReference>
<dbReference type="Proteomes" id="UP000195437">
    <property type="component" value="Chromosome"/>
</dbReference>
<dbReference type="NCBIfam" id="NF040647">
    <property type="entry name" value="IPPK_Arch"/>
    <property type="match status" value="1"/>
</dbReference>